<gene>
    <name evidence="1" type="ORF">TRAPUB_13320</name>
</gene>
<evidence type="ECO:0000313" key="2">
    <source>
        <dbReference type="Proteomes" id="UP000184267"/>
    </source>
</evidence>
<sequence>MRALTSKYCINESVRKATRTALHGHGFDLPGLRTFIALLLKQRCLLIVGPEWRDFLHVRTQPTPGRTTKRKQRWGWEVNTTDPLLGGVLIENEARLYRTITIIGDG</sequence>
<protein>
    <submittedName>
        <fullName evidence="1">Uncharacterized protein</fullName>
    </submittedName>
</protein>
<comment type="caution">
    <text evidence="1">The sequence shown here is derived from an EMBL/GenBank/DDBJ whole genome shotgun (WGS) entry which is preliminary data.</text>
</comment>
<accession>A0A1M2VRJ9</accession>
<proteinExistence type="predicted"/>
<dbReference type="AlphaFoldDB" id="A0A1M2VRJ9"/>
<organism evidence="1 2">
    <name type="scientific">Trametes pubescens</name>
    <name type="common">White-rot fungus</name>
    <dbReference type="NCBI Taxonomy" id="154538"/>
    <lineage>
        <taxon>Eukaryota</taxon>
        <taxon>Fungi</taxon>
        <taxon>Dikarya</taxon>
        <taxon>Basidiomycota</taxon>
        <taxon>Agaricomycotina</taxon>
        <taxon>Agaricomycetes</taxon>
        <taxon>Polyporales</taxon>
        <taxon>Polyporaceae</taxon>
        <taxon>Trametes</taxon>
    </lineage>
</organism>
<keyword evidence="2" id="KW-1185">Reference proteome</keyword>
<dbReference type="EMBL" id="MNAD01000803">
    <property type="protein sequence ID" value="OJT10215.1"/>
    <property type="molecule type" value="Genomic_DNA"/>
</dbReference>
<name>A0A1M2VRJ9_TRAPU</name>
<dbReference type="Proteomes" id="UP000184267">
    <property type="component" value="Unassembled WGS sequence"/>
</dbReference>
<reference evidence="1 2" key="1">
    <citation type="submission" date="2016-10" db="EMBL/GenBank/DDBJ databases">
        <title>Genome sequence of the basidiomycete white-rot fungus Trametes pubescens.</title>
        <authorList>
            <person name="Makela M.R."/>
            <person name="Granchi Z."/>
            <person name="Peng M."/>
            <person name="De Vries R.P."/>
            <person name="Grigoriev I."/>
            <person name="Riley R."/>
            <person name="Hilden K."/>
        </authorList>
    </citation>
    <scope>NUCLEOTIDE SEQUENCE [LARGE SCALE GENOMIC DNA]</scope>
    <source>
        <strain evidence="1 2">FBCC735</strain>
    </source>
</reference>
<evidence type="ECO:0000313" key="1">
    <source>
        <dbReference type="EMBL" id="OJT10215.1"/>
    </source>
</evidence>